<dbReference type="RefSeq" id="WP_013908814.1">
    <property type="nucleotide sequence ID" value="NC_015681.1"/>
</dbReference>
<gene>
    <name evidence="2" type="ordered locus">Thein_2230</name>
</gene>
<evidence type="ECO:0000313" key="2">
    <source>
        <dbReference type="EMBL" id="AEH46078.1"/>
    </source>
</evidence>
<dbReference type="Proteomes" id="UP000006793">
    <property type="component" value="Chromosome"/>
</dbReference>
<dbReference type="AlphaFoldDB" id="F8AE32"/>
<feature type="chain" id="PRO_5003373770" evidence="1">
    <location>
        <begin position="22"/>
        <end position="168"/>
    </location>
</feature>
<feature type="signal peptide" evidence="1">
    <location>
        <begin position="1"/>
        <end position="21"/>
    </location>
</feature>
<dbReference type="InParanoid" id="F8AE32"/>
<evidence type="ECO:0000313" key="3">
    <source>
        <dbReference type="Proteomes" id="UP000006793"/>
    </source>
</evidence>
<keyword evidence="1" id="KW-0732">Signal</keyword>
<dbReference type="HOGENOM" id="CLU_1585700_0_0_0"/>
<sequence>MSRIFILLMALVIFSSSQALAFKLPSYQEVCALLTDLQGWQAENCSGMNMNTPMGEIVTAERSYKKGNYEISVMVIHGIQATQFWQPFAYVTEVDTPENYSKLTTVDGFKVGISHEKQTNSGSVVVLLNEKDSMAATIFVVQYNDMSWKDGLRLARQFDWKKIEKAFK</sequence>
<organism evidence="2 3">
    <name type="scientific">Thermodesulfatator indicus (strain DSM 15286 / JCM 11887 / CIR29812)</name>
    <dbReference type="NCBI Taxonomy" id="667014"/>
    <lineage>
        <taxon>Bacteria</taxon>
        <taxon>Pseudomonadati</taxon>
        <taxon>Thermodesulfobacteriota</taxon>
        <taxon>Thermodesulfobacteria</taxon>
        <taxon>Thermodesulfobacteriales</taxon>
        <taxon>Thermodesulfatatoraceae</taxon>
        <taxon>Thermodesulfatator</taxon>
    </lineage>
</organism>
<accession>F8AE32</accession>
<reference evidence="3" key="1">
    <citation type="submission" date="2011-04" db="EMBL/GenBank/DDBJ databases">
        <title>The complete genome of Thermodesulfatator indicus DSM 15286.</title>
        <authorList>
            <person name="Lucas S."/>
            <person name="Copeland A."/>
            <person name="Lapidus A."/>
            <person name="Bruce D."/>
            <person name="Goodwin L."/>
            <person name="Pitluck S."/>
            <person name="Peters L."/>
            <person name="Kyrpides N."/>
            <person name="Mavromatis K."/>
            <person name="Pagani I."/>
            <person name="Ivanova N."/>
            <person name="Saunders L."/>
            <person name="Detter J.C."/>
            <person name="Tapia R."/>
            <person name="Han C."/>
            <person name="Land M."/>
            <person name="Hauser L."/>
            <person name="Markowitz V."/>
            <person name="Cheng J.-F."/>
            <person name="Hugenholtz P."/>
            <person name="Woyke T."/>
            <person name="Wu D."/>
            <person name="Spring S."/>
            <person name="Schroeder M."/>
            <person name="Brambilla E."/>
            <person name="Klenk H.-P."/>
            <person name="Eisen J.A."/>
        </authorList>
    </citation>
    <scope>NUCLEOTIDE SEQUENCE [LARGE SCALE GENOMIC DNA]</scope>
    <source>
        <strain evidence="3">DSM 15286 / JCM 11887 / CIR29812</strain>
    </source>
</reference>
<dbReference type="PaxDb" id="667014-Thein_2230"/>
<name>F8AE32_THEID</name>
<dbReference type="eggNOG" id="ENOG503369Z">
    <property type="taxonomic scope" value="Bacteria"/>
</dbReference>
<dbReference type="EMBL" id="CP002683">
    <property type="protein sequence ID" value="AEH46078.1"/>
    <property type="molecule type" value="Genomic_DNA"/>
</dbReference>
<protein>
    <submittedName>
        <fullName evidence="2">Uncharacterized protein</fullName>
    </submittedName>
</protein>
<dbReference type="STRING" id="667014.Thein_2230"/>
<evidence type="ECO:0000256" key="1">
    <source>
        <dbReference type="SAM" id="SignalP"/>
    </source>
</evidence>
<reference evidence="2 3" key="2">
    <citation type="journal article" date="2012" name="Stand. Genomic Sci.">
        <title>Complete genome sequence of the thermophilic sulfate-reducing ocean bacterium Thermodesulfatator indicus type strain (CIR29812(T)).</title>
        <authorList>
            <person name="Anderson I."/>
            <person name="Saunders E."/>
            <person name="Lapidus A."/>
            <person name="Nolan M."/>
            <person name="Lucas S."/>
            <person name="Tice H."/>
            <person name="Del Rio T.G."/>
            <person name="Cheng J.F."/>
            <person name="Han C."/>
            <person name="Tapia R."/>
            <person name="Goodwin L.A."/>
            <person name="Pitluck S."/>
            <person name="Liolios K."/>
            <person name="Mavromatis K."/>
            <person name="Pagani I."/>
            <person name="Ivanova N."/>
            <person name="Mikhailova N."/>
            <person name="Pati A."/>
            <person name="Chen A."/>
            <person name="Palaniappan K."/>
            <person name="Land M."/>
            <person name="Hauser L."/>
            <person name="Jeffries C.D."/>
            <person name="Chang Y.J."/>
            <person name="Brambilla E.M."/>
            <person name="Rohde M."/>
            <person name="Spring S."/>
            <person name="Goker M."/>
            <person name="Detter J.C."/>
            <person name="Woyke T."/>
            <person name="Bristow J."/>
            <person name="Eisen J.A."/>
            <person name="Markowitz V."/>
            <person name="Hugenholtz P."/>
            <person name="Kyrpides N.C."/>
            <person name="Klenk H.P."/>
        </authorList>
    </citation>
    <scope>NUCLEOTIDE SEQUENCE [LARGE SCALE GENOMIC DNA]</scope>
    <source>
        <strain evidence="3">DSM 15286 / JCM 11887 / CIR29812</strain>
    </source>
</reference>
<keyword evidence="3" id="KW-1185">Reference proteome</keyword>
<dbReference type="KEGG" id="tid:Thein_2230"/>
<dbReference type="OrthoDB" id="9799737at2"/>
<proteinExistence type="predicted"/>